<evidence type="ECO:0000259" key="1">
    <source>
        <dbReference type="Pfam" id="PF12307"/>
    </source>
</evidence>
<name>A0A3B0Y3P9_9ZZZZ</name>
<feature type="domain" description="DUF3631" evidence="1">
    <location>
        <begin position="242"/>
        <end position="421"/>
    </location>
</feature>
<keyword evidence="2" id="KW-0548">Nucleotidyltransferase</keyword>
<dbReference type="EMBL" id="UOFK01000002">
    <property type="protein sequence ID" value="VAW71460.1"/>
    <property type="molecule type" value="Genomic_DNA"/>
</dbReference>
<dbReference type="GO" id="GO:0016779">
    <property type="term" value="F:nucleotidyltransferase activity"/>
    <property type="evidence" value="ECO:0007669"/>
    <property type="project" value="UniProtKB-KW"/>
</dbReference>
<sequence length="539" mass="59402">MTVEAYSPDKAEQTAEKIAELAKLSPIQYDQCRKAEAEKLNVRINTLDAEVACLRDGTKEDSSTDIVEELEPWNEPVNGNDVLNEVARSLEKHVTLPAGACSAVTLWLVGTYCMDAWRLWPKLLITSPEKRCGKSTLLEAMEAVSYRAFLTASITASALFRCIEAWKPTLLIDEADTFAKDNDELNGIVNAGHTKRTATVVRTEKVGDGFEPRRYKVWCPQVIAGIKRQRDTLHDRSIHIQMCRKMPGESVERMPLDYYENNLVLRRKILRWALDNLDELKGATPEVPNYGNDRAQDNWTPLFVVAGIAGGLWPEKVKAAYKSLTDVGDDTAGIGPMILSDIKTIFDEKGCAQIFSDVLVAALTSMEERPWCEWRHGRPLTKNSLARLLRPFGVTSGTVRVGAMTAKGYKRTGLEDAWNRYLAPITTFQSVTTSQLSQGAGLSQLSKRHTVEAVTFQKTLKASQGAVCDGVTFQNPGYGKDMPGADYPPGLFDAAAAACGGLKLTASEFISELELADYPEIISDPVLAKVTAKSMSARK</sequence>
<keyword evidence="2" id="KW-0808">Transferase</keyword>
<reference evidence="2" key="1">
    <citation type="submission" date="2018-06" db="EMBL/GenBank/DDBJ databases">
        <authorList>
            <person name="Zhirakovskaya E."/>
        </authorList>
    </citation>
    <scope>NUCLEOTIDE SEQUENCE</scope>
</reference>
<dbReference type="Pfam" id="PF12307">
    <property type="entry name" value="DUF3631"/>
    <property type="match status" value="1"/>
</dbReference>
<evidence type="ECO:0000313" key="2">
    <source>
        <dbReference type="EMBL" id="VAW71460.1"/>
    </source>
</evidence>
<gene>
    <name evidence="2" type="ORF">MNBD_GAMMA13-1868</name>
</gene>
<organism evidence="2">
    <name type="scientific">hydrothermal vent metagenome</name>
    <dbReference type="NCBI Taxonomy" id="652676"/>
    <lineage>
        <taxon>unclassified sequences</taxon>
        <taxon>metagenomes</taxon>
        <taxon>ecological metagenomes</taxon>
    </lineage>
</organism>
<accession>A0A3B0Y3P9</accession>
<dbReference type="EC" id="2.7.7.-" evidence="2"/>
<proteinExistence type="predicted"/>
<protein>
    <submittedName>
        <fullName evidence="2">DNA primase</fullName>
        <ecNumber evidence="2">2.7.7.-</ecNumber>
    </submittedName>
</protein>
<dbReference type="InterPro" id="IPR022081">
    <property type="entry name" value="DUF3631"/>
</dbReference>
<dbReference type="AlphaFoldDB" id="A0A3B0Y3P9"/>